<protein>
    <submittedName>
        <fullName evidence="2">Glycosyltransferase family 2 protein</fullName>
    </submittedName>
</protein>
<feature type="domain" description="Glycosyltransferase 2-like" evidence="1">
    <location>
        <begin position="5"/>
        <end position="170"/>
    </location>
</feature>
<dbReference type="EMBL" id="JBHUEN010000003">
    <property type="protein sequence ID" value="MFD1880315.1"/>
    <property type="molecule type" value="Genomic_DNA"/>
</dbReference>
<proteinExistence type="predicted"/>
<evidence type="ECO:0000313" key="2">
    <source>
        <dbReference type="EMBL" id="MFD1880315.1"/>
    </source>
</evidence>
<sequence length="247" mass="27583">MTDLSLIITAHREGILAGPTIRSAQAAIAHARRAGVTVEVIVTLDRADDDTRAIMRHGFGRTEGAEVSFIETDEGDPGRARNVGIANASGFAATFLDADDLVSENWFTEAIRAVQSRPDAIFHPACNRVFGIENNLWWHVDSESTLFDPLYLEWSNYWTAISCAPVETYRRLPFAGNDLHRGFGHEDWHWNRVTLAAGHAHKPVLETVYFIRRRRGSQMSHVLAADGVSWPMRQPLVRAQPSNAKAR</sequence>
<gene>
    <name evidence="2" type="ORF">ACFSCT_01120</name>
</gene>
<keyword evidence="3" id="KW-1185">Reference proteome</keyword>
<accession>A0ABW4R291</accession>
<evidence type="ECO:0000313" key="3">
    <source>
        <dbReference type="Proteomes" id="UP001597213"/>
    </source>
</evidence>
<comment type="caution">
    <text evidence="2">The sequence shown here is derived from an EMBL/GenBank/DDBJ whole genome shotgun (WGS) entry which is preliminary data.</text>
</comment>
<dbReference type="Proteomes" id="UP001597213">
    <property type="component" value="Unassembled WGS sequence"/>
</dbReference>
<organism evidence="2 3">
    <name type="scientific">Paracoccus pacificus</name>
    <dbReference type="NCBI Taxonomy" id="1463598"/>
    <lineage>
        <taxon>Bacteria</taxon>
        <taxon>Pseudomonadati</taxon>
        <taxon>Pseudomonadota</taxon>
        <taxon>Alphaproteobacteria</taxon>
        <taxon>Rhodobacterales</taxon>
        <taxon>Paracoccaceae</taxon>
        <taxon>Paracoccus</taxon>
    </lineage>
</organism>
<dbReference type="CDD" id="cd00761">
    <property type="entry name" value="Glyco_tranf_GTA_type"/>
    <property type="match status" value="1"/>
</dbReference>
<evidence type="ECO:0000259" key="1">
    <source>
        <dbReference type="Pfam" id="PF00535"/>
    </source>
</evidence>
<dbReference type="SUPFAM" id="SSF53448">
    <property type="entry name" value="Nucleotide-diphospho-sugar transferases"/>
    <property type="match status" value="1"/>
</dbReference>
<dbReference type="Gene3D" id="3.90.550.10">
    <property type="entry name" value="Spore Coat Polysaccharide Biosynthesis Protein SpsA, Chain A"/>
    <property type="match status" value="1"/>
</dbReference>
<reference evidence="3" key="1">
    <citation type="journal article" date="2019" name="Int. J. Syst. Evol. Microbiol.">
        <title>The Global Catalogue of Microorganisms (GCM) 10K type strain sequencing project: providing services to taxonomists for standard genome sequencing and annotation.</title>
        <authorList>
            <consortium name="The Broad Institute Genomics Platform"/>
            <consortium name="The Broad Institute Genome Sequencing Center for Infectious Disease"/>
            <person name="Wu L."/>
            <person name="Ma J."/>
        </authorList>
    </citation>
    <scope>NUCLEOTIDE SEQUENCE [LARGE SCALE GENOMIC DNA]</scope>
    <source>
        <strain evidence="3">CCUG 56029</strain>
    </source>
</reference>
<name>A0ABW4R291_9RHOB</name>
<dbReference type="InterPro" id="IPR001173">
    <property type="entry name" value="Glyco_trans_2-like"/>
</dbReference>
<dbReference type="Pfam" id="PF00535">
    <property type="entry name" value="Glycos_transf_2"/>
    <property type="match status" value="1"/>
</dbReference>
<dbReference type="RefSeq" id="WP_379139463.1">
    <property type="nucleotide sequence ID" value="NZ_JBHUEN010000003.1"/>
</dbReference>
<dbReference type="InterPro" id="IPR029044">
    <property type="entry name" value="Nucleotide-diphossugar_trans"/>
</dbReference>